<protein>
    <submittedName>
        <fullName evidence="1">17882_t:CDS:1</fullName>
    </submittedName>
</protein>
<proteinExistence type="predicted"/>
<reference evidence="1" key="1">
    <citation type="submission" date="2021-06" db="EMBL/GenBank/DDBJ databases">
        <authorList>
            <person name="Kallberg Y."/>
            <person name="Tangrot J."/>
            <person name="Rosling A."/>
        </authorList>
    </citation>
    <scope>NUCLEOTIDE SEQUENCE</scope>
    <source>
        <strain evidence="1">28 12/20/2015</strain>
    </source>
</reference>
<keyword evidence="2" id="KW-1185">Reference proteome</keyword>
<evidence type="ECO:0000313" key="1">
    <source>
        <dbReference type="EMBL" id="CAG8519247.1"/>
    </source>
</evidence>
<sequence>MKLCDMPIALKLLLLLSTNLLLELNEYRSYLSRTSAKDLEEAIVYVIESTLCEEIRNSINWSAIIDETNSITNKKHLAIVSWHISHNLSISNSVKNLHQILDSVIDALRYNIELDKNNYLAKNLLDELDYEFVISTKYLADLMFILTKLINIFQKEFSDLYYSFSIFDPKSLSIKESELENYSNKEIKKLSLYYGIDRFNSERNIIKKIINSDDTKQE</sequence>
<dbReference type="Proteomes" id="UP000789366">
    <property type="component" value="Unassembled WGS sequence"/>
</dbReference>
<gene>
    <name evidence="1" type="ORF">SPELUC_LOCUS3852</name>
</gene>
<name>A0ACA9LCW6_9GLOM</name>
<dbReference type="EMBL" id="CAJVPW010003132">
    <property type="protein sequence ID" value="CAG8519247.1"/>
    <property type="molecule type" value="Genomic_DNA"/>
</dbReference>
<evidence type="ECO:0000313" key="2">
    <source>
        <dbReference type="Proteomes" id="UP000789366"/>
    </source>
</evidence>
<accession>A0ACA9LCW6</accession>
<organism evidence="1 2">
    <name type="scientific">Cetraspora pellucida</name>
    <dbReference type="NCBI Taxonomy" id="1433469"/>
    <lineage>
        <taxon>Eukaryota</taxon>
        <taxon>Fungi</taxon>
        <taxon>Fungi incertae sedis</taxon>
        <taxon>Mucoromycota</taxon>
        <taxon>Glomeromycotina</taxon>
        <taxon>Glomeromycetes</taxon>
        <taxon>Diversisporales</taxon>
        <taxon>Gigasporaceae</taxon>
        <taxon>Cetraspora</taxon>
    </lineage>
</organism>
<comment type="caution">
    <text evidence="1">The sequence shown here is derived from an EMBL/GenBank/DDBJ whole genome shotgun (WGS) entry which is preliminary data.</text>
</comment>